<dbReference type="Pfam" id="PF06114">
    <property type="entry name" value="Peptidase_M78"/>
    <property type="match status" value="1"/>
</dbReference>
<dbReference type="InterPro" id="IPR013430">
    <property type="entry name" value="Toxin_antidote_HigA"/>
</dbReference>
<protein>
    <submittedName>
        <fullName evidence="3">Addiction module HigA family antidote</fullName>
    </submittedName>
</protein>
<dbReference type="InterPro" id="IPR010359">
    <property type="entry name" value="IrrE_HExxH"/>
</dbReference>
<dbReference type="EMBL" id="SOAX01000001">
    <property type="protein sequence ID" value="TDT44542.1"/>
    <property type="molecule type" value="Genomic_DNA"/>
</dbReference>
<reference evidence="3 4" key="1">
    <citation type="submission" date="2019-03" db="EMBL/GenBank/DDBJ databases">
        <title>Genomic Encyclopedia of Type Strains, Phase IV (KMG-IV): sequencing the most valuable type-strain genomes for metagenomic binning, comparative biology and taxonomic classification.</title>
        <authorList>
            <person name="Goeker M."/>
        </authorList>
    </citation>
    <scope>NUCLEOTIDE SEQUENCE [LARGE SCALE GENOMIC DNA]</scope>
    <source>
        <strain evidence="3 4">DSM 15505</strain>
    </source>
</reference>
<dbReference type="PANTHER" id="PTHR43236">
    <property type="entry name" value="ANTITOXIN HIGA1"/>
    <property type="match status" value="1"/>
</dbReference>
<evidence type="ECO:0000256" key="1">
    <source>
        <dbReference type="ARBA" id="ARBA00007227"/>
    </source>
</evidence>
<comment type="similarity">
    <text evidence="1">Belongs to the short-chain fatty acyl-CoA assimilation regulator (ScfR) family.</text>
</comment>
<dbReference type="OrthoDB" id="3034420at2"/>
<dbReference type="AlphaFoldDB" id="A0A4R7K131"/>
<proteinExistence type="inferred from homology"/>
<evidence type="ECO:0000313" key="4">
    <source>
        <dbReference type="Proteomes" id="UP000295830"/>
    </source>
</evidence>
<comment type="caution">
    <text evidence="3">The sequence shown here is derived from an EMBL/GenBank/DDBJ whole genome shotgun (WGS) entry which is preliminary data.</text>
</comment>
<dbReference type="PANTHER" id="PTHR43236:SF1">
    <property type="entry name" value="BLL7220 PROTEIN"/>
    <property type="match status" value="1"/>
</dbReference>
<dbReference type="SMART" id="SM00530">
    <property type="entry name" value="HTH_XRE"/>
    <property type="match status" value="1"/>
</dbReference>
<sequence>MGDPVKNQYEPDYAVSPGEVLSAELEIRGMSQLELSHRTGLTPKHINSVLKGKSAISPETAIKLERTIGMPADYWLNLESNYQAIRARISEAEKLERDLDWLKRVPVNQMAKLGWITKHNDKKAQLIEVLRFFGIASVDQWEEVWPNLSVAYRQNEKFEIFPEAVSAWLRQGELQAAAVECQPYDKNRFRKALDEIRALTDLPPDEFAPRMRELCASAGVAVVFVPALPKTAVSGATRWIKPDKAVIQLSLRYRTNDHLWFTFFHEAGHIVRHGKKDLFIEQNNKSGNGLDEAKEAEANSFAQQTLIPEAELKKFIAAGSPNRTSIKQFAQHVGIAPGIVVGQLQYRRILQFSMFNDLKQYYKWSHEAGG</sequence>
<dbReference type="PROSITE" id="PS50943">
    <property type="entry name" value="HTH_CROC1"/>
    <property type="match status" value="1"/>
</dbReference>
<name>A0A4R7K131_9GAMM</name>
<accession>A0A4R7K131</accession>
<dbReference type="InterPro" id="IPR001387">
    <property type="entry name" value="Cro/C1-type_HTH"/>
</dbReference>
<keyword evidence="4" id="KW-1185">Reference proteome</keyword>
<dbReference type="InterPro" id="IPR010982">
    <property type="entry name" value="Lambda_DNA-bd_dom_sf"/>
</dbReference>
<dbReference type="Gene3D" id="1.10.260.40">
    <property type="entry name" value="lambda repressor-like DNA-binding domains"/>
    <property type="match status" value="1"/>
</dbReference>
<dbReference type="Pfam" id="PF01381">
    <property type="entry name" value="HTH_3"/>
    <property type="match status" value="1"/>
</dbReference>
<gene>
    <name evidence="3" type="ORF">DES49_0652</name>
</gene>
<dbReference type="CDD" id="cd00093">
    <property type="entry name" value="HTH_XRE"/>
    <property type="match status" value="1"/>
</dbReference>
<evidence type="ECO:0000313" key="3">
    <source>
        <dbReference type="EMBL" id="TDT44542.1"/>
    </source>
</evidence>
<dbReference type="NCBIfam" id="TIGR02607">
    <property type="entry name" value="antidote_HigA"/>
    <property type="match status" value="1"/>
</dbReference>
<dbReference type="InterPro" id="IPR052345">
    <property type="entry name" value="Rad_response_metalloprotease"/>
</dbReference>
<dbReference type="Proteomes" id="UP000295830">
    <property type="component" value="Unassembled WGS sequence"/>
</dbReference>
<evidence type="ECO:0000259" key="2">
    <source>
        <dbReference type="PROSITE" id="PS50943"/>
    </source>
</evidence>
<feature type="domain" description="HTH cro/C1-type" evidence="2">
    <location>
        <begin position="21"/>
        <end position="75"/>
    </location>
</feature>
<organism evidence="3 4">
    <name type="scientific">Halospina denitrificans</name>
    <dbReference type="NCBI Taxonomy" id="332522"/>
    <lineage>
        <taxon>Bacteria</taxon>
        <taxon>Pseudomonadati</taxon>
        <taxon>Pseudomonadota</taxon>
        <taxon>Gammaproteobacteria</taxon>
        <taxon>Halospina</taxon>
    </lineage>
</organism>
<dbReference type="GO" id="GO:0003677">
    <property type="term" value="F:DNA binding"/>
    <property type="evidence" value="ECO:0007669"/>
    <property type="project" value="InterPro"/>
</dbReference>
<dbReference type="SUPFAM" id="SSF47413">
    <property type="entry name" value="lambda repressor-like DNA-binding domains"/>
    <property type="match status" value="1"/>
</dbReference>
<dbReference type="RefSeq" id="WP_133734915.1">
    <property type="nucleotide sequence ID" value="NZ_SOAX01000001.1"/>
</dbReference>
<dbReference type="Gene3D" id="1.10.10.2910">
    <property type="match status" value="1"/>
</dbReference>